<comment type="caution">
    <text evidence="1">The sequence shown here is derived from an EMBL/GenBank/DDBJ whole genome shotgun (WGS) entry which is preliminary data.</text>
</comment>
<evidence type="ECO:0000313" key="1">
    <source>
        <dbReference type="EMBL" id="KAJ7764887.1"/>
    </source>
</evidence>
<dbReference type="InterPro" id="IPR027417">
    <property type="entry name" value="P-loop_NTPase"/>
</dbReference>
<sequence length="480" mass="54282">MPPVSIHASTVLYGINEIPARSLRILVMGKSGAGKSALINAVFGVEGATAVSHRTPGKHDINKPLTFPGNDRIVIHDSQGFEGGEGSDGNVQKVLDFIELRSKQPALSDQLHAIWVCAQIPFAGSRMFEIGVERILQRYQGTLPIIVVFTKLDILREKEEVRLEKVLQQRDEELEDEEFDAQVDAAVDEGVQELCVKPLQALSLDYRWIATSTIRQPRFKKTITDLVQLALEVTNMEKVWIEMAIAQRSSAKASIEASIRIGRKRYWRGLLSDIFLGFSMRSVLEVLQHDIVNVWNMHDPENYLNCPEFLSLVSVLVEDISDEARNKYPFTEKAVQAIIEHPSSIIIAGPTAIVVLFAEWVRGTFKQTKSSLRCLTAFIIDLTLTMDTLFYLILFRGHPPITIRLINQALRIYQAKKTVVHNSIRTWADGLHTFTHLDVDVVIKKIADIISENSVNPEQWEMREEDLDEAWMTMDALRDL</sequence>
<proteinExistence type="predicted"/>
<dbReference type="Proteomes" id="UP001215598">
    <property type="component" value="Unassembled WGS sequence"/>
</dbReference>
<dbReference type="CDD" id="cd00882">
    <property type="entry name" value="Ras_like_GTPase"/>
    <property type="match status" value="1"/>
</dbReference>
<protein>
    <recommendedName>
        <fullName evidence="3">G domain-containing protein</fullName>
    </recommendedName>
</protein>
<dbReference type="Gene3D" id="3.40.50.300">
    <property type="entry name" value="P-loop containing nucleotide triphosphate hydrolases"/>
    <property type="match status" value="1"/>
</dbReference>
<keyword evidence="2" id="KW-1185">Reference proteome</keyword>
<gene>
    <name evidence="1" type="ORF">B0H16DRAFT_1718090</name>
</gene>
<name>A0AAD7JJ09_9AGAR</name>
<evidence type="ECO:0008006" key="3">
    <source>
        <dbReference type="Google" id="ProtNLM"/>
    </source>
</evidence>
<reference evidence="1" key="1">
    <citation type="submission" date="2023-03" db="EMBL/GenBank/DDBJ databases">
        <title>Massive genome expansion in bonnet fungi (Mycena s.s.) driven by repeated elements and novel gene families across ecological guilds.</title>
        <authorList>
            <consortium name="Lawrence Berkeley National Laboratory"/>
            <person name="Harder C.B."/>
            <person name="Miyauchi S."/>
            <person name="Viragh M."/>
            <person name="Kuo A."/>
            <person name="Thoen E."/>
            <person name="Andreopoulos B."/>
            <person name="Lu D."/>
            <person name="Skrede I."/>
            <person name="Drula E."/>
            <person name="Henrissat B."/>
            <person name="Morin E."/>
            <person name="Kohler A."/>
            <person name="Barry K."/>
            <person name="LaButti K."/>
            <person name="Morin E."/>
            <person name="Salamov A."/>
            <person name="Lipzen A."/>
            <person name="Mereny Z."/>
            <person name="Hegedus B."/>
            <person name="Baldrian P."/>
            <person name="Stursova M."/>
            <person name="Weitz H."/>
            <person name="Taylor A."/>
            <person name="Grigoriev I.V."/>
            <person name="Nagy L.G."/>
            <person name="Martin F."/>
            <person name="Kauserud H."/>
        </authorList>
    </citation>
    <scope>NUCLEOTIDE SEQUENCE</scope>
    <source>
        <strain evidence="1">CBHHK182m</strain>
    </source>
</reference>
<dbReference type="SUPFAM" id="SSF52540">
    <property type="entry name" value="P-loop containing nucleoside triphosphate hydrolases"/>
    <property type="match status" value="1"/>
</dbReference>
<evidence type="ECO:0000313" key="2">
    <source>
        <dbReference type="Proteomes" id="UP001215598"/>
    </source>
</evidence>
<accession>A0AAD7JJ09</accession>
<dbReference type="AlphaFoldDB" id="A0AAD7JJ09"/>
<dbReference type="EMBL" id="JARKIB010000027">
    <property type="protein sequence ID" value="KAJ7764887.1"/>
    <property type="molecule type" value="Genomic_DNA"/>
</dbReference>
<organism evidence="1 2">
    <name type="scientific">Mycena metata</name>
    <dbReference type="NCBI Taxonomy" id="1033252"/>
    <lineage>
        <taxon>Eukaryota</taxon>
        <taxon>Fungi</taxon>
        <taxon>Dikarya</taxon>
        <taxon>Basidiomycota</taxon>
        <taxon>Agaricomycotina</taxon>
        <taxon>Agaricomycetes</taxon>
        <taxon>Agaricomycetidae</taxon>
        <taxon>Agaricales</taxon>
        <taxon>Marasmiineae</taxon>
        <taxon>Mycenaceae</taxon>
        <taxon>Mycena</taxon>
    </lineage>
</organism>